<evidence type="ECO:0000256" key="5">
    <source>
        <dbReference type="ARBA" id="ARBA00023136"/>
    </source>
</evidence>
<keyword evidence="4" id="KW-0812">Transmembrane</keyword>
<evidence type="ECO:0000256" key="6">
    <source>
        <dbReference type="SAM" id="MobiDB-lite"/>
    </source>
</evidence>
<evidence type="ECO:0000256" key="1">
    <source>
        <dbReference type="ARBA" id="ARBA00004374"/>
    </source>
</evidence>
<protein>
    <recommendedName>
        <fullName evidence="7">Bacterial surface antigen (D15) domain-containing protein</fullName>
    </recommendedName>
</protein>
<name>A0A4T0WY87_9ASCO</name>
<comment type="caution">
    <text evidence="8">The sequence shown here is derived from an EMBL/GenBank/DDBJ whole genome shotgun (WGS) entry which is preliminary data.</text>
</comment>
<dbReference type="InterPro" id="IPR039910">
    <property type="entry name" value="D15-like"/>
</dbReference>
<dbReference type="GO" id="GO:0005741">
    <property type="term" value="C:mitochondrial outer membrane"/>
    <property type="evidence" value="ECO:0007669"/>
    <property type="project" value="UniProtKB-SubCell"/>
</dbReference>
<evidence type="ECO:0000256" key="4">
    <source>
        <dbReference type="ARBA" id="ARBA00022692"/>
    </source>
</evidence>
<evidence type="ECO:0000256" key="2">
    <source>
        <dbReference type="ARBA" id="ARBA00010913"/>
    </source>
</evidence>
<dbReference type="GO" id="GO:0045040">
    <property type="term" value="P:protein insertion into mitochondrial outer membrane"/>
    <property type="evidence" value="ECO:0007669"/>
    <property type="project" value="TreeGrafter"/>
</dbReference>
<dbReference type="PANTHER" id="PTHR12815:SF18">
    <property type="entry name" value="SORTING AND ASSEMBLY MACHINERY COMPONENT 50 HOMOLOG"/>
    <property type="match status" value="1"/>
</dbReference>
<dbReference type="Proteomes" id="UP000307173">
    <property type="component" value="Unassembled WGS sequence"/>
</dbReference>
<sequence length="498" mass="56770">MENGNNELEEKMLGLGNETSKPTFKEEEEMKRQTLLDTYNFNAMKSVISDNQLRPINILGLNLIGADGKFRDSFLKQQLSPLLEHINDGGEHLTLSKVLENIDKINFNLMKTDCISGMGCQLSIPEQQPLNIFYPDLMNIVVNMQVIPVKKFFMKIGTNVGNGEGDGYVKLQWKNIFGGGESLDLDTNLSSNEFKMRSSRSQYLINYSSPVFNNADLKFNAIFYHSSRNIDYTSYHQESIEGMTLKVGTNFLPIENKFNHEISIENLIRSIDLKHSFSTYRNNTLMNDFFLFNAGDSFKSSFVYSIFKDCRTSKYIFDDKGYYMRFSNELSLFSKHKFMKNSFDYSKGCKIGQNLTFNFNFKTGIINSIETDLIHPMDKFQLGGPNDIKGWMIAGMGPKQMNMSVGGNYFHAIGLNLFSNLPYYRDSNLKLHAFTNIGKLTNKIEPNIFKDNGVSLGFGLSYNHPMAAFELNWAVPIVGNTNDHFRKGIQWGIGLSFL</sequence>
<dbReference type="Pfam" id="PF01103">
    <property type="entry name" value="Omp85"/>
    <property type="match status" value="1"/>
</dbReference>
<accession>A0A4T0WY87</accession>
<dbReference type="OrthoDB" id="1724197at2759"/>
<gene>
    <name evidence="8" type="ORF">CANINC_003609</name>
</gene>
<comment type="similarity">
    <text evidence="2">Belongs to the SAM50/omp85 family.</text>
</comment>
<feature type="domain" description="Bacterial surface antigen (D15)" evidence="7">
    <location>
        <begin position="175"/>
        <end position="497"/>
    </location>
</feature>
<dbReference type="PANTHER" id="PTHR12815">
    <property type="entry name" value="SORTING AND ASSEMBLY MACHINERY SAMM50 PROTEIN FAMILY MEMBER"/>
    <property type="match status" value="1"/>
</dbReference>
<dbReference type="EMBL" id="SELW01000580">
    <property type="protein sequence ID" value="TID20364.1"/>
    <property type="molecule type" value="Genomic_DNA"/>
</dbReference>
<comment type="subcellular location">
    <subcellularLocation>
        <location evidence="1">Mitochondrion outer membrane</location>
        <topology evidence="1">Multi-pass membrane protein</topology>
    </subcellularLocation>
</comment>
<dbReference type="AlphaFoldDB" id="A0A4T0WY87"/>
<feature type="region of interest" description="Disordered" evidence="6">
    <location>
        <begin position="1"/>
        <end position="27"/>
    </location>
</feature>
<proteinExistence type="inferred from homology"/>
<keyword evidence="9" id="KW-1185">Reference proteome</keyword>
<evidence type="ECO:0000259" key="7">
    <source>
        <dbReference type="Pfam" id="PF01103"/>
    </source>
</evidence>
<evidence type="ECO:0000313" key="9">
    <source>
        <dbReference type="Proteomes" id="UP000307173"/>
    </source>
</evidence>
<dbReference type="InterPro" id="IPR000184">
    <property type="entry name" value="Bac_surfAg_D15"/>
</dbReference>
<evidence type="ECO:0000256" key="3">
    <source>
        <dbReference type="ARBA" id="ARBA00022452"/>
    </source>
</evidence>
<dbReference type="STRING" id="52247.A0A4T0WY87"/>
<keyword evidence="5" id="KW-0472">Membrane</keyword>
<organism evidence="8 9">
    <name type="scientific">Pichia inconspicua</name>
    <dbReference type="NCBI Taxonomy" id="52247"/>
    <lineage>
        <taxon>Eukaryota</taxon>
        <taxon>Fungi</taxon>
        <taxon>Dikarya</taxon>
        <taxon>Ascomycota</taxon>
        <taxon>Saccharomycotina</taxon>
        <taxon>Pichiomycetes</taxon>
        <taxon>Pichiales</taxon>
        <taxon>Pichiaceae</taxon>
        <taxon>Pichia</taxon>
    </lineage>
</organism>
<keyword evidence="3" id="KW-1134">Transmembrane beta strand</keyword>
<dbReference type="Gene3D" id="2.40.160.50">
    <property type="entry name" value="membrane protein fhac: a member of the omp85/tpsb transporter family"/>
    <property type="match status" value="1"/>
</dbReference>
<evidence type="ECO:0000313" key="8">
    <source>
        <dbReference type="EMBL" id="TID20364.1"/>
    </source>
</evidence>
<reference evidence="8 9" key="1">
    <citation type="journal article" date="2019" name="Front. Genet.">
        <title>Whole-Genome Sequencing of the Opportunistic Yeast Pathogen Candida inconspicua Uncovers Its Hybrid Origin.</title>
        <authorList>
            <person name="Mixao V."/>
            <person name="Hansen A.P."/>
            <person name="Saus E."/>
            <person name="Boekhout T."/>
            <person name="Lass-Florl C."/>
            <person name="Gabaldon T."/>
        </authorList>
    </citation>
    <scope>NUCLEOTIDE SEQUENCE [LARGE SCALE GENOMIC DNA]</scope>
    <source>
        <strain evidence="8 9">CBS 180</strain>
    </source>
</reference>